<dbReference type="GO" id="GO:0003677">
    <property type="term" value="F:DNA binding"/>
    <property type="evidence" value="ECO:0007669"/>
    <property type="project" value="InterPro"/>
</dbReference>
<dbReference type="InterPro" id="IPR047952">
    <property type="entry name" value="Transpos_IS4"/>
</dbReference>
<proteinExistence type="predicted"/>
<name>A0A177XW85_9VIBR</name>
<dbReference type="EMBL" id="LLEI02000070">
    <property type="protein sequence ID" value="OAJ92616.1"/>
    <property type="molecule type" value="Genomic_DNA"/>
</dbReference>
<evidence type="ECO:0000313" key="4">
    <source>
        <dbReference type="Proteomes" id="UP000078406"/>
    </source>
</evidence>
<protein>
    <submittedName>
        <fullName evidence="3">Transposase</fullName>
    </submittedName>
</protein>
<accession>A0A177XW85</accession>
<evidence type="ECO:0000259" key="1">
    <source>
        <dbReference type="Pfam" id="PF01609"/>
    </source>
</evidence>
<dbReference type="PANTHER" id="PTHR37529">
    <property type="entry name" value="TRANSPOSASE INSG FOR INSERTION SEQUENCE ELEMENT IS4-RELATED"/>
    <property type="match status" value="1"/>
</dbReference>
<dbReference type="AlphaFoldDB" id="A0A177XW85"/>
<sequence>MQLTTALAMANGYAPNTDKLGQLSDILCPNFINQCLEATGVATVRKRRIPLDMAVWTVIAMSLYRQEPVWSIVSKAQLMLPGKKPLVAPSAVVQARQRLGADAVKEVFHRSQQMWHQQAEHPTWSGLKLLGVDGVVWRTPDTPENRERYKAPSNQNGDGSFPQVRMVCQMELSSHMMIASAFDSYKTNEMVLAERLIETTPDNSLTMFDRGFYSLGLLNRWHQTGKERHWLMPMRKDTQYTVIRKLGRNDKVVALNASPQAMRKFPDLPETVEVRLLTKKIKGKEVNILTSMTDVMRFPSSEIVDLYSHRWEIEVGYREIKSSLLNNEFTLRSKLPEMIEQELWGVLLGYNIIRYQMVNMAKTIPGIHPNQLSFTTSATAIIHLIYGFWLEAAGTIPKRINHLLDETPHHVLPLKREDRIYPRCVKPKSKKYPNKKKASQLN</sequence>
<feature type="domain" description="Transposase IS4 N-terminal" evidence="2">
    <location>
        <begin position="19"/>
        <end position="108"/>
    </location>
</feature>
<dbReference type="SUPFAM" id="SSF53098">
    <property type="entry name" value="Ribonuclease H-like"/>
    <property type="match status" value="1"/>
</dbReference>
<reference evidence="3 4" key="1">
    <citation type="journal article" date="2016" name="Syst. Appl. Microbiol.">
        <title>Vibrio bivalvicida sp. nov., a novel larval pathogen for bivalve molluscs reared in a hatchery.</title>
        <authorList>
            <person name="Dubert J."/>
            <person name="Romalde J.L."/>
            <person name="Prado S."/>
            <person name="Barja J.L."/>
        </authorList>
    </citation>
    <scope>NUCLEOTIDE SEQUENCE [LARGE SCALE GENOMIC DNA]</scope>
    <source>
        <strain evidence="3 4">605</strain>
    </source>
</reference>
<dbReference type="InterPro" id="IPR024473">
    <property type="entry name" value="Transposases_IS4_N"/>
</dbReference>
<dbReference type="GO" id="GO:0006313">
    <property type="term" value="P:DNA transposition"/>
    <property type="evidence" value="ECO:0007669"/>
    <property type="project" value="InterPro"/>
</dbReference>
<dbReference type="RefSeq" id="WP_054963691.1">
    <property type="nucleotide sequence ID" value="NZ_LLEI02000070.1"/>
</dbReference>
<gene>
    <name evidence="3" type="ORF">APB76_19090</name>
</gene>
<organism evidence="3 4">
    <name type="scientific">Vibrio bivalvicida</name>
    <dbReference type="NCBI Taxonomy" id="1276888"/>
    <lineage>
        <taxon>Bacteria</taxon>
        <taxon>Pseudomonadati</taxon>
        <taxon>Pseudomonadota</taxon>
        <taxon>Gammaproteobacteria</taxon>
        <taxon>Vibrionales</taxon>
        <taxon>Vibrionaceae</taxon>
        <taxon>Vibrio</taxon>
        <taxon>Vibrio oreintalis group</taxon>
    </lineage>
</organism>
<evidence type="ECO:0000259" key="2">
    <source>
        <dbReference type="Pfam" id="PF13006"/>
    </source>
</evidence>
<dbReference type="InterPro" id="IPR012337">
    <property type="entry name" value="RNaseH-like_sf"/>
</dbReference>
<dbReference type="PANTHER" id="PTHR37529:SF1">
    <property type="entry name" value="TRANSPOSASE INSG FOR INSERTION SEQUENCE ELEMENT IS4-RELATED"/>
    <property type="match status" value="1"/>
</dbReference>
<evidence type="ECO:0000313" key="3">
    <source>
        <dbReference type="EMBL" id="OAJ92616.1"/>
    </source>
</evidence>
<dbReference type="Proteomes" id="UP000078406">
    <property type="component" value="Unassembled WGS sequence"/>
</dbReference>
<dbReference type="GO" id="GO:0004803">
    <property type="term" value="F:transposase activity"/>
    <property type="evidence" value="ECO:0007669"/>
    <property type="project" value="InterPro"/>
</dbReference>
<dbReference type="InterPro" id="IPR002559">
    <property type="entry name" value="Transposase_11"/>
</dbReference>
<dbReference type="Pfam" id="PF01609">
    <property type="entry name" value="DDE_Tnp_1"/>
    <property type="match status" value="1"/>
</dbReference>
<comment type="caution">
    <text evidence="3">The sequence shown here is derived from an EMBL/GenBank/DDBJ whole genome shotgun (WGS) entry which is preliminary data.</text>
</comment>
<feature type="domain" description="Transposase IS4-like" evidence="1">
    <location>
        <begin position="129"/>
        <end position="352"/>
    </location>
</feature>
<dbReference type="NCBIfam" id="NF033592">
    <property type="entry name" value="transpos_IS4_1"/>
    <property type="match status" value="1"/>
</dbReference>
<dbReference type="Pfam" id="PF13006">
    <property type="entry name" value="Nterm_IS4"/>
    <property type="match status" value="1"/>
</dbReference>